<name>A0ABR3A4K8_9AGAR</name>
<keyword evidence="8" id="KW-1185">Reference proteome</keyword>
<dbReference type="Proteomes" id="UP001437256">
    <property type="component" value="Unassembled WGS sequence"/>
</dbReference>
<keyword evidence="3" id="KW-0547">Nucleotide-binding</keyword>
<accession>A0ABR3A4K8</accession>
<comment type="caution">
    <text evidence="7">The sequence shown here is derived from an EMBL/GenBank/DDBJ whole genome shotgun (WGS) entry which is preliminary data.</text>
</comment>
<evidence type="ECO:0000256" key="1">
    <source>
        <dbReference type="ARBA" id="ARBA00010165"/>
    </source>
</evidence>
<evidence type="ECO:0000256" key="4">
    <source>
        <dbReference type="ARBA" id="ARBA00022777"/>
    </source>
</evidence>
<dbReference type="InterPro" id="IPR011009">
    <property type="entry name" value="Kinase-like_dom_sf"/>
</dbReference>
<evidence type="ECO:0000313" key="7">
    <source>
        <dbReference type="EMBL" id="KAL0068528.1"/>
    </source>
</evidence>
<dbReference type="Gene3D" id="3.30.200.20">
    <property type="entry name" value="Phosphorylase Kinase, domain 1"/>
    <property type="match status" value="1"/>
</dbReference>
<evidence type="ECO:0000313" key="8">
    <source>
        <dbReference type="Proteomes" id="UP001437256"/>
    </source>
</evidence>
<evidence type="ECO:0000259" key="6">
    <source>
        <dbReference type="Pfam" id="PF01636"/>
    </source>
</evidence>
<protein>
    <recommendedName>
        <fullName evidence="6">Aminoglycoside phosphotransferase domain-containing protein</fullName>
    </recommendedName>
</protein>
<dbReference type="Pfam" id="PF01636">
    <property type="entry name" value="APH"/>
    <property type="match status" value="1"/>
</dbReference>
<feature type="domain" description="Aminoglycoside phosphotransferase" evidence="6">
    <location>
        <begin position="55"/>
        <end position="279"/>
    </location>
</feature>
<dbReference type="PANTHER" id="PTHR34273:SF2">
    <property type="entry name" value="METHYLTHIORIBOSE KINASE"/>
    <property type="match status" value="1"/>
</dbReference>
<gene>
    <name evidence="7" type="ORF">AAF712_004242</name>
</gene>
<evidence type="ECO:0000256" key="3">
    <source>
        <dbReference type="ARBA" id="ARBA00022741"/>
    </source>
</evidence>
<dbReference type="SUPFAM" id="SSF56112">
    <property type="entry name" value="Protein kinase-like (PK-like)"/>
    <property type="match status" value="1"/>
</dbReference>
<dbReference type="InterPro" id="IPR002575">
    <property type="entry name" value="Aminoglycoside_PTrfase"/>
</dbReference>
<dbReference type="EMBL" id="JBBXMP010000017">
    <property type="protein sequence ID" value="KAL0068528.1"/>
    <property type="molecule type" value="Genomic_DNA"/>
</dbReference>
<comment type="similarity">
    <text evidence="1">Belongs to the methylthioribose kinase family.</text>
</comment>
<dbReference type="PANTHER" id="PTHR34273">
    <property type="entry name" value="METHYLTHIORIBOSE KINASE"/>
    <property type="match status" value="1"/>
</dbReference>
<dbReference type="Gene3D" id="3.90.1200.10">
    <property type="match status" value="1"/>
</dbReference>
<keyword evidence="5" id="KW-0067">ATP-binding</keyword>
<organism evidence="7 8">
    <name type="scientific">Marasmius tenuissimus</name>
    <dbReference type="NCBI Taxonomy" id="585030"/>
    <lineage>
        <taxon>Eukaryota</taxon>
        <taxon>Fungi</taxon>
        <taxon>Dikarya</taxon>
        <taxon>Basidiomycota</taxon>
        <taxon>Agaricomycotina</taxon>
        <taxon>Agaricomycetes</taxon>
        <taxon>Agaricomycetidae</taxon>
        <taxon>Agaricales</taxon>
        <taxon>Marasmiineae</taxon>
        <taxon>Marasmiaceae</taxon>
        <taxon>Marasmius</taxon>
    </lineage>
</organism>
<evidence type="ECO:0000256" key="2">
    <source>
        <dbReference type="ARBA" id="ARBA00022679"/>
    </source>
</evidence>
<evidence type="ECO:0000256" key="5">
    <source>
        <dbReference type="ARBA" id="ARBA00022840"/>
    </source>
</evidence>
<keyword evidence="2" id="KW-0808">Transferase</keyword>
<keyword evidence="4" id="KW-0418">Kinase</keyword>
<reference evidence="7 8" key="1">
    <citation type="submission" date="2024-05" db="EMBL/GenBank/DDBJ databases">
        <title>A draft genome resource for the thread blight pathogen Marasmius tenuissimus strain MS-2.</title>
        <authorList>
            <person name="Yulfo-Soto G.E."/>
            <person name="Baruah I.K."/>
            <person name="Amoako-Attah I."/>
            <person name="Bukari Y."/>
            <person name="Meinhardt L.W."/>
            <person name="Bailey B.A."/>
            <person name="Cohen S.P."/>
        </authorList>
    </citation>
    <scope>NUCLEOTIDE SEQUENCE [LARGE SCALE GENOMIC DNA]</scope>
    <source>
        <strain evidence="7 8">MS-2</strain>
    </source>
</reference>
<sequence>MTSSTVEKDLSKVPDLQAYLEGTPFAADKIDALSGGNVNFTFRLKLKTPYDGRSTLIVKHGKAYVALSEGRFPFSLERQKFEVAALKHVHALTPAGSLVTAPRVSHFDDKENVIIMDDCGANSITLKQFMMDGRCTPALAEKIGDALGKFLGGLHHTWGKKGVSGPLEVLKGHDQAKQISAWAVYGRIVGTVTGEDPHSSVASNPPEVGEDDLKELQHISKEMYDAMMSAETEFVMGDFWTGNILLDLAEGDTDVNHIFVVDWEAANPGLQGRDVGQFCAEVDLVRRFHPSNSSASSNMIASFYRAYSSLHEPKDAGLYRTAIVQWGAHLVAWTPRVAWGSPEETRKVVQDGVGIMLDGKRCSDEELSRKFQ</sequence>
<proteinExistence type="inferred from homology"/>